<evidence type="ECO:0000313" key="1">
    <source>
        <dbReference type="EMBL" id="MCG2417819.1"/>
    </source>
</evidence>
<evidence type="ECO:0000313" key="2">
    <source>
        <dbReference type="Proteomes" id="UP001139461"/>
    </source>
</evidence>
<organism evidence="1 2">
    <name type="scientific">Aequorivita vitellina</name>
    <dbReference type="NCBI Taxonomy" id="2874475"/>
    <lineage>
        <taxon>Bacteria</taxon>
        <taxon>Pseudomonadati</taxon>
        <taxon>Bacteroidota</taxon>
        <taxon>Flavobacteriia</taxon>
        <taxon>Flavobacteriales</taxon>
        <taxon>Flavobacteriaceae</taxon>
        <taxon>Aequorivita</taxon>
    </lineage>
</organism>
<dbReference type="Proteomes" id="UP001139461">
    <property type="component" value="Unassembled WGS sequence"/>
</dbReference>
<reference evidence="1" key="1">
    <citation type="submission" date="2021-09" db="EMBL/GenBank/DDBJ databases">
        <title>Genome of Aequorivita sp. strain F47161.</title>
        <authorList>
            <person name="Wang Y."/>
        </authorList>
    </citation>
    <scope>NUCLEOTIDE SEQUENCE</scope>
    <source>
        <strain evidence="1">F47161</strain>
    </source>
</reference>
<name>A0A9X1QU26_9FLAO</name>
<dbReference type="RefSeq" id="WP_237601639.1">
    <property type="nucleotide sequence ID" value="NZ_JAIRBA010000003.1"/>
</dbReference>
<dbReference type="EMBL" id="JAIRBA010000003">
    <property type="protein sequence ID" value="MCG2417819.1"/>
    <property type="molecule type" value="Genomic_DNA"/>
</dbReference>
<dbReference type="AlphaFoldDB" id="A0A9X1QU26"/>
<accession>A0A9X1QU26</accession>
<sequence length="45" mass="5240">MKNFIQKVKVVLIENKLNDLRHTLLGNIKFYALVLREILRSEAGT</sequence>
<gene>
    <name evidence="1" type="ORF">K8089_02210</name>
</gene>
<protein>
    <submittedName>
        <fullName evidence="1">Uncharacterized protein</fullName>
    </submittedName>
</protein>
<keyword evidence="2" id="KW-1185">Reference proteome</keyword>
<comment type="caution">
    <text evidence="1">The sequence shown here is derived from an EMBL/GenBank/DDBJ whole genome shotgun (WGS) entry which is preliminary data.</text>
</comment>
<proteinExistence type="predicted"/>